<sequence length="91" mass="10434">MKNVKRLTNFKEAKSMQQSTITPRGVLGSAIKDRRISSKITSKFGVTVSFDKGGKIDKHYYPYYDSKDSNYLLGYKERTVETKEFQIIGTN</sequence>
<dbReference type="EMBL" id="UINC01203801">
    <property type="protein sequence ID" value="SVE24226.1"/>
    <property type="molecule type" value="Genomic_DNA"/>
</dbReference>
<feature type="non-terminal residue" evidence="1">
    <location>
        <position position="91"/>
    </location>
</feature>
<evidence type="ECO:0000313" key="1">
    <source>
        <dbReference type="EMBL" id="SVE24226.1"/>
    </source>
</evidence>
<feature type="non-terminal residue" evidence="1">
    <location>
        <position position="1"/>
    </location>
</feature>
<protein>
    <submittedName>
        <fullName evidence="1">Uncharacterized protein</fullName>
    </submittedName>
</protein>
<organism evidence="1">
    <name type="scientific">marine metagenome</name>
    <dbReference type="NCBI Taxonomy" id="408172"/>
    <lineage>
        <taxon>unclassified sequences</taxon>
        <taxon>metagenomes</taxon>
        <taxon>ecological metagenomes</taxon>
    </lineage>
</organism>
<accession>A0A383BVF0</accession>
<dbReference type="Gene3D" id="2.20.25.180">
    <property type="match status" value="1"/>
</dbReference>
<reference evidence="1" key="1">
    <citation type="submission" date="2018-05" db="EMBL/GenBank/DDBJ databases">
        <authorList>
            <person name="Lanie J.A."/>
            <person name="Ng W.-L."/>
            <person name="Kazmierczak K.M."/>
            <person name="Andrzejewski T.M."/>
            <person name="Davidsen T.M."/>
            <person name="Wayne K.J."/>
            <person name="Tettelin H."/>
            <person name="Glass J.I."/>
            <person name="Rusch D."/>
            <person name="Podicherti R."/>
            <person name="Tsui H.-C.T."/>
            <person name="Winkler M.E."/>
        </authorList>
    </citation>
    <scope>NUCLEOTIDE SEQUENCE</scope>
</reference>
<proteinExistence type="predicted"/>
<name>A0A383BVF0_9ZZZZ</name>
<gene>
    <name evidence="1" type="ORF">METZ01_LOCUS477080</name>
</gene>
<dbReference type="AlphaFoldDB" id="A0A383BVF0"/>